<name>A0ACB9I7X0_9ASTR</name>
<proteinExistence type="predicted"/>
<reference evidence="2" key="1">
    <citation type="journal article" date="2022" name="Mol. Ecol. Resour.">
        <title>The genomes of chicory, endive, great burdock and yacon provide insights into Asteraceae palaeo-polyploidization history and plant inulin production.</title>
        <authorList>
            <person name="Fan W."/>
            <person name="Wang S."/>
            <person name="Wang H."/>
            <person name="Wang A."/>
            <person name="Jiang F."/>
            <person name="Liu H."/>
            <person name="Zhao H."/>
            <person name="Xu D."/>
            <person name="Zhang Y."/>
        </authorList>
    </citation>
    <scope>NUCLEOTIDE SEQUENCE [LARGE SCALE GENOMIC DNA]</scope>
    <source>
        <strain evidence="2">cv. Yunnan</strain>
    </source>
</reference>
<dbReference type="Proteomes" id="UP001056120">
    <property type="component" value="Linkage Group LG10"/>
</dbReference>
<gene>
    <name evidence="1" type="ORF">L1987_32249</name>
</gene>
<comment type="caution">
    <text evidence="1">The sequence shown here is derived from an EMBL/GenBank/DDBJ whole genome shotgun (WGS) entry which is preliminary data.</text>
</comment>
<accession>A0ACB9I7X0</accession>
<dbReference type="EMBL" id="CM042027">
    <property type="protein sequence ID" value="KAI3804079.1"/>
    <property type="molecule type" value="Genomic_DNA"/>
</dbReference>
<sequence length="267" mass="29177">MGCCLSTNAVNHHRPSKPAASQSPPPSFEEETVKEVLSETPIAPKPHPPEKHIEIPQPEEHSGVEIRENASEISEMCSYSESFSAATTATTMTTAADPKKDGIDEDDGEVTQKVKMKSPPAKKLVRKRPVGSSGEFPVRKERGARPMARRQMAHSPERKRQSPARTTTNTPRYRNVGPASEGRKEVMARRSRSPAVRGEARQRRKVMEESPGGKSGELLSVKAVESEEKSTVEKADDGGVSPLPEADVQASESLENPLVSLECFIFL</sequence>
<keyword evidence="2" id="KW-1185">Reference proteome</keyword>
<evidence type="ECO:0000313" key="2">
    <source>
        <dbReference type="Proteomes" id="UP001056120"/>
    </source>
</evidence>
<reference evidence="1 2" key="2">
    <citation type="journal article" date="2022" name="Mol. Ecol. Resour.">
        <title>The genomes of chicory, endive, great burdock and yacon provide insights into Asteraceae paleo-polyploidization history and plant inulin production.</title>
        <authorList>
            <person name="Fan W."/>
            <person name="Wang S."/>
            <person name="Wang H."/>
            <person name="Wang A."/>
            <person name="Jiang F."/>
            <person name="Liu H."/>
            <person name="Zhao H."/>
            <person name="Xu D."/>
            <person name="Zhang Y."/>
        </authorList>
    </citation>
    <scope>NUCLEOTIDE SEQUENCE [LARGE SCALE GENOMIC DNA]</scope>
    <source>
        <strain evidence="2">cv. Yunnan</strain>
        <tissue evidence="1">Leaves</tissue>
    </source>
</reference>
<organism evidence="1 2">
    <name type="scientific">Smallanthus sonchifolius</name>
    <dbReference type="NCBI Taxonomy" id="185202"/>
    <lineage>
        <taxon>Eukaryota</taxon>
        <taxon>Viridiplantae</taxon>
        <taxon>Streptophyta</taxon>
        <taxon>Embryophyta</taxon>
        <taxon>Tracheophyta</taxon>
        <taxon>Spermatophyta</taxon>
        <taxon>Magnoliopsida</taxon>
        <taxon>eudicotyledons</taxon>
        <taxon>Gunneridae</taxon>
        <taxon>Pentapetalae</taxon>
        <taxon>asterids</taxon>
        <taxon>campanulids</taxon>
        <taxon>Asterales</taxon>
        <taxon>Asteraceae</taxon>
        <taxon>Asteroideae</taxon>
        <taxon>Heliantheae alliance</taxon>
        <taxon>Millerieae</taxon>
        <taxon>Smallanthus</taxon>
    </lineage>
</organism>
<protein>
    <submittedName>
        <fullName evidence="1">Uncharacterized protein</fullName>
    </submittedName>
</protein>
<evidence type="ECO:0000313" key="1">
    <source>
        <dbReference type="EMBL" id="KAI3804079.1"/>
    </source>
</evidence>